<dbReference type="InterPro" id="IPR012336">
    <property type="entry name" value="Thioredoxin-like_fold"/>
</dbReference>
<proteinExistence type="predicted"/>
<comment type="caution">
    <text evidence="3">The sequence shown here is derived from an EMBL/GenBank/DDBJ whole genome shotgun (WGS) entry which is preliminary data.</text>
</comment>
<dbReference type="Proteomes" id="UP000291933">
    <property type="component" value="Unassembled WGS sequence"/>
</dbReference>
<keyword evidence="1" id="KW-0812">Transmembrane</keyword>
<dbReference type="Gene3D" id="3.40.30.10">
    <property type="entry name" value="Glutaredoxin"/>
    <property type="match status" value="1"/>
</dbReference>
<name>A0A4Q9KJX9_PROTD</name>
<keyword evidence="1" id="KW-1133">Transmembrane helix</keyword>
<evidence type="ECO:0000259" key="2">
    <source>
        <dbReference type="Pfam" id="PF13462"/>
    </source>
</evidence>
<evidence type="ECO:0000256" key="1">
    <source>
        <dbReference type="SAM" id="Phobius"/>
    </source>
</evidence>
<sequence length="282" mass="29537">MANPSTSRREALKAQQLAAEKAARNRKMVGLGAIVVAVLLVVILAVVLISQGGKGGGSVTPPNAVVNSYGVQAGTNPNSVKDGIGIAQDKAKPGAPVVQLYADYQCPGCKAFDEAFGVTLNELARSGEIKYSVQIETFLDRLGTNKSTNPAIGAACADVQGVFPEYHLAIFKGQPTKEGAGYTTEQLRSTFPAAAGLTGEKLTQFQSCFDTRATATFVDQQNKFNTAYTTAQYTKLGGETNPEAKAWGSTPLMTVNGKRLDTTKLDAANQASLLEAIKATAG</sequence>
<dbReference type="InterPro" id="IPR036249">
    <property type="entry name" value="Thioredoxin-like_sf"/>
</dbReference>
<keyword evidence="4" id="KW-1185">Reference proteome</keyword>
<feature type="transmembrane region" description="Helical" evidence="1">
    <location>
        <begin position="29"/>
        <end position="49"/>
    </location>
</feature>
<protein>
    <submittedName>
        <fullName evidence="3">Thioredoxin</fullName>
    </submittedName>
</protein>
<dbReference type="Pfam" id="PF13462">
    <property type="entry name" value="Thioredoxin_4"/>
    <property type="match status" value="1"/>
</dbReference>
<dbReference type="RefSeq" id="WP_131172804.1">
    <property type="nucleotide sequence ID" value="NZ_FXTL01000017.1"/>
</dbReference>
<dbReference type="EMBL" id="SDMR01000017">
    <property type="protein sequence ID" value="TBT93167.1"/>
    <property type="molecule type" value="Genomic_DNA"/>
</dbReference>
<keyword evidence="1" id="KW-0472">Membrane</keyword>
<reference evidence="3 4" key="1">
    <citation type="submission" date="2019-01" db="EMBL/GenBank/DDBJ databases">
        <title>Lactibacter flavus gen. nov., sp. nov., a novel bacterium of the family Propionibacteriaceae isolated from raw milk and dairy products.</title>
        <authorList>
            <person name="Huptas C."/>
            <person name="Wenning M."/>
            <person name="Breitenwieser F."/>
            <person name="Doll E."/>
            <person name="Von Neubeck M."/>
            <person name="Busse H.-J."/>
            <person name="Scherer S."/>
        </authorList>
    </citation>
    <scope>NUCLEOTIDE SEQUENCE [LARGE SCALE GENOMIC DNA]</scope>
    <source>
        <strain evidence="3 4">DSM 22130</strain>
    </source>
</reference>
<gene>
    <name evidence="3" type="ORF">ET996_12015</name>
</gene>
<evidence type="ECO:0000313" key="3">
    <source>
        <dbReference type="EMBL" id="TBT93167.1"/>
    </source>
</evidence>
<organism evidence="3 4">
    <name type="scientific">Propioniciclava tarda</name>
    <dbReference type="NCBI Taxonomy" id="433330"/>
    <lineage>
        <taxon>Bacteria</taxon>
        <taxon>Bacillati</taxon>
        <taxon>Actinomycetota</taxon>
        <taxon>Actinomycetes</taxon>
        <taxon>Propionibacteriales</taxon>
        <taxon>Propionibacteriaceae</taxon>
        <taxon>Propioniciclava</taxon>
    </lineage>
</organism>
<evidence type="ECO:0000313" key="4">
    <source>
        <dbReference type="Proteomes" id="UP000291933"/>
    </source>
</evidence>
<feature type="domain" description="Thioredoxin-like fold" evidence="2">
    <location>
        <begin position="93"/>
        <end position="221"/>
    </location>
</feature>
<dbReference type="SUPFAM" id="SSF52833">
    <property type="entry name" value="Thioredoxin-like"/>
    <property type="match status" value="1"/>
</dbReference>
<dbReference type="OrthoDB" id="117402at2"/>
<dbReference type="AlphaFoldDB" id="A0A4Q9KJX9"/>
<accession>A0A4Q9KJX9</accession>